<organism evidence="1 2">
    <name type="scientific">Malus domestica</name>
    <name type="common">Apple</name>
    <name type="synonym">Pyrus malus</name>
    <dbReference type="NCBI Taxonomy" id="3750"/>
    <lineage>
        <taxon>Eukaryota</taxon>
        <taxon>Viridiplantae</taxon>
        <taxon>Streptophyta</taxon>
        <taxon>Embryophyta</taxon>
        <taxon>Tracheophyta</taxon>
        <taxon>Spermatophyta</taxon>
        <taxon>Magnoliopsida</taxon>
        <taxon>eudicotyledons</taxon>
        <taxon>Gunneridae</taxon>
        <taxon>Pentapetalae</taxon>
        <taxon>rosids</taxon>
        <taxon>fabids</taxon>
        <taxon>Rosales</taxon>
        <taxon>Rosaceae</taxon>
        <taxon>Amygdaloideae</taxon>
        <taxon>Maleae</taxon>
        <taxon>Malus</taxon>
    </lineage>
</organism>
<dbReference type="AlphaFoldDB" id="A0A498IEA4"/>
<proteinExistence type="predicted"/>
<dbReference type="Proteomes" id="UP000290289">
    <property type="component" value="Chromosome 12"/>
</dbReference>
<reference evidence="1 2" key="1">
    <citation type="submission" date="2018-10" db="EMBL/GenBank/DDBJ databases">
        <title>A high-quality apple genome assembly.</title>
        <authorList>
            <person name="Hu J."/>
        </authorList>
    </citation>
    <scope>NUCLEOTIDE SEQUENCE [LARGE SCALE GENOMIC DNA]</scope>
    <source>
        <strain evidence="2">cv. HFTH1</strain>
        <tissue evidence="1">Young leaf</tissue>
    </source>
</reference>
<evidence type="ECO:0000313" key="1">
    <source>
        <dbReference type="EMBL" id="RXH80454.1"/>
    </source>
</evidence>
<gene>
    <name evidence="1" type="ORF">DVH24_004368</name>
</gene>
<evidence type="ECO:0000313" key="2">
    <source>
        <dbReference type="Proteomes" id="UP000290289"/>
    </source>
</evidence>
<keyword evidence="2" id="KW-1185">Reference proteome</keyword>
<sequence length="183" mass="21051">MKAFLQQLLNKIFTSVLDNDLDPSNLDWATIILEYCGALQFSSLPYSNPSRSTSFSHLPSPTSTTTKHQNLLRRRLSPDHRVNSPVRRRRLPGLGPPTLLPAIRLLRRLRRTQGLRHRFPNLPRLRRRRLFRHSAGVGGLLFSVDLRLIERPGLLSDRGLDVSFMHDFESNTAADGYVKRLEY</sequence>
<accession>A0A498IEA4</accession>
<name>A0A498IEA4_MALDO</name>
<comment type="caution">
    <text evidence="1">The sequence shown here is derived from an EMBL/GenBank/DDBJ whole genome shotgun (WGS) entry which is preliminary data.</text>
</comment>
<dbReference type="EMBL" id="RDQH01000338">
    <property type="protein sequence ID" value="RXH80454.1"/>
    <property type="molecule type" value="Genomic_DNA"/>
</dbReference>
<protein>
    <submittedName>
        <fullName evidence="1">Uncharacterized protein</fullName>
    </submittedName>
</protein>